<name>A0ABT2AUU4_9ACTN</name>
<organism evidence="1 2">
    <name type="scientific">Streptomyces pyxinicus</name>
    <dbReference type="NCBI Taxonomy" id="2970331"/>
    <lineage>
        <taxon>Bacteria</taxon>
        <taxon>Bacillati</taxon>
        <taxon>Actinomycetota</taxon>
        <taxon>Actinomycetes</taxon>
        <taxon>Kitasatosporales</taxon>
        <taxon>Streptomycetaceae</taxon>
        <taxon>Streptomyces</taxon>
    </lineage>
</organism>
<evidence type="ECO:0000313" key="2">
    <source>
        <dbReference type="Proteomes" id="UP001205612"/>
    </source>
</evidence>
<keyword evidence="2" id="KW-1185">Reference proteome</keyword>
<dbReference type="EMBL" id="JANUGP010000001">
    <property type="protein sequence ID" value="MCS0599670.1"/>
    <property type="molecule type" value="Genomic_DNA"/>
</dbReference>
<protein>
    <submittedName>
        <fullName evidence="1">Uncharacterized protein</fullName>
    </submittedName>
</protein>
<reference evidence="1 2" key="1">
    <citation type="submission" date="2022-08" db="EMBL/GenBank/DDBJ databases">
        <authorList>
            <person name="Somphong A."/>
            <person name="Phongsopitanun W."/>
        </authorList>
    </citation>
    <scope>NUCLEOTIDE SEQUENCE [LARGE SCALE GENOMIC DNA]</scope>
    <source>
        <strain evidence="1 2">LP11</strain>
    </source>
</reference>
<dbReference type="Proteomes" id="UP001205612">
    <property type="component" value="Unassembled WGS sequence"/>
</dbReference>
<sequence>MPLQSSTAPGRSHLCPAQGAALQRLCKRAWEIPRSGTRIAPWRWLARLALRIAFMVLQGPVRDGFGAGA</sequence>
<accession>A0ABT2AUU4</accession>
<gene>
    <name evidence="1" type="ORF">NX794_00205</name>
</gene>
<evidence type="ECO:0000313" key="1">
    <source>
        <dbReference type="EMBL" id="MCS0599670.1"/>
    </source>
</evidence>
<proteinExistence type="predicted"/>
<comment type="caution">
    <text evidence="1">The sequence shown here is derived from an EMBL/GenBank/DDBJ whole genome shotgun (WGS) entry which is preliminary data.</text>
</comment>
<dbReference type="RefSeq" id="WP_258775847.1">
    <property type="nucleotide sequence ID" value="NZ_JANUGP010000001.1"/>
</dbReference>